<dbReference type="RefSeq" id="WP_114366898.1">
    <property type="nucleotide sequence ID" value="NZ_QPEX01000007.1"/>
</dbReference>
<protein>
    <submittedName>
        <fullName evidence="3">Uncharacterized protein</fullName>
    </submittedName>
</protein>
<dbReference type="Proteomes" id="UP000253562">
    <property type="component" value="Unassembled WGS sequence"/>
</dbReference>
<gene>
    <name evidence="3" type="ORF">DTL42_01290</name>
</gene>
<keyword evidence="2" id="KW-0472">Membrane</keyword>
<dbReference type="EMBL" id="QPEX01000007">
    <property type="protein sequence ID" value="RCS55767.1"/>
    <property type="molecule type" value="Genomic_DNA"/>
</dbReference>
<evidence type="ECO:0000256" key="1">
    <source>
        <dbReference type="SAM" id="MobiDB-lite"/>
    </source>
</evidence>
<feature type="transmembrane region" description="Helical" evidence="2">
    <location>
        <begin position="44"/>
        <end position="72"/>
    </location>
</feature>
<reference evidence="3 4" key="1">
    <citation type="submission" date="2018-07" db="EMBL/GenBank/DDBJ databases">
        <title>Comparative genomes isolates from brazilian mangrove.</title>
        <authorList>
            <person name="De Araujo J.E."/>
            <person name="Taketani R.G."/>
            <person name="Silva M.C.P."/>
            <person name="Lourenco M.V."/>
            <person name="Oliveira V.M."/>
            <person name="Andreote F.D."/>
        </authorList>
    </citation>
    <scope>NUCLEOTIDE SEQUENCE [LARGE SCALE GENOMIC DNA]</scope>
    <source>
        <strain evidence="3 4">HEX PRIS-MGV</strain>
    </source>
</reference>
<keyword evidence="2" id="KW-0812">Transmembrane</keyword>
<proteinExistence type="predicted"/>
<evidence type="ECO:0000256" key="2">
    <source>
        <dbReference type="SAM" id="Phobius"/>
    </source>
</evidence>
<keyword evidence="2" id="KW-1133">Transmembrane helix</keyword>
<comment type="caution">
    <text evidence="3">The sequence shown here is derived from an EMBL/GenBank/DDBJ whole genome shotgun (WGS) entry which is preliminary data.</text>
</comment>
<evidence type="ECO:0000313" key="4">
    <source>
        <dbReference type="Proteomes" id="UP000253562"/>
    </source>
</evidence>
<evidence type="ECO:0000313" key="3">
    <source>
        <dbReference type="EMBL" id="RCS55767.1"/>
    </source>
</evidence>
<sequence>MFSELKSGKHGRLFLFAEGEGMHPLLAKIAGYSTWWIQTEPLPFLIALLLNMAACLAVLAFFVFLAGIAIGITCSIIDAITNHAAESKSPQQQTGEGSPRNFGDGTPKT</sequence>
<dbReference type="AlphaFoldDB" id="A0A368KXA9"/>
<name>A0A368KXA9_9BACT</name>
<accession>A0A368KXA9</accession>
<feature type="region of interest" description="Disordered" evidence="1">
    <location>
        <begin position="86"/>
        <end position="109"/>
    </location>
</feature>
<organism evidence="3 4">
    <name type="scientific">Bremerella cremea</name>
    <dbReference type="NCBI Taxonomy" id="1031537"/>
    <lineage>
        <taxon>Bacteria</taxon>
        <taxon>Pseudomonadati</taxon>
        <taxon>Planctomycetota</taxon>
        <taxon>Planctomycetia</taxon>
        <taxon>Pirellulales</taxon>
        <taxon>Pirellulaceae</taxon>
        <taxon>Bremerella</taxon>
    </lineage>
</organism>